<evidence type="ECO:0000256" key="2">
    <source>
        <dbReference type="ARBA" id="ARBA00022679"/>
    </source>
</evidence>
<dbReference type="PROSITE" id="PS50404">
    <property type="entry name" value="GST_NTER"/>
    <property type="match status" value="1"/>
</dbReference>
<dbReference type="Gene3D" id="1.20.1050.10">
    <property type="match status" value="1"/>
</dbReference>
<comment type="similarity">
    <text evidence="3">Belongs to the GST superfamily. Sigma family.</text>
</comment>
<dbReference type="SFLD" id="SFLDS00019">
    <property type="entry name" value="Glutathione_Transferase_(cytos"/>
    <property type="match status" value="1"/>
</dbReference>
<dbReference type="InterPro" id="IPR004046">
    <property type="entry name" value="GST_C"/>
</dbReference>
<dbReference type="AlphaFoldDB" id="A0A1W0WEK0"/>
<comment type="catalytic activity">
    <reaction evidence="4">
        <text>RX + glutathione = an S-substituted glutathione + a halide anion + H(+)</text>
        <dbReference type="Rhea" id="RHEA:16437"/>
        <dbReference type="ChEBI" id="CHEBI:15378"/>
        <dbReference type="ChEBI" id="CHEBI:16042"/>
        <dbReference type="ChEBI" id="CHEBI:17792"/>
        <dbReference type="ChEBI" id="CHEBI:57925"/>
        <dbReference type="ChEBI" id="CHEBI:90779"/>
        <dbReference type="EC" id="2.5.1.18"/>
    </reaction>
</comment>
<proteinExistence type="inferred from homology"/>
<dbReference type="SUPFAM" id="SSF47616">
    <property type="entry name" value="GST C-terminal domain-like"/>
    <property type="match status" value="1"/>
</dbReference>
<dbReference type="Pfam" id="PF13409">
    <property type="entry name" value="GST_N_2"/>
    <property type="match status" value="1"/>
</dbReference>
<dbReference type="SUPFAM" id="SSF52833">
    <property type="entry name" value="Thioredoxin-like"/>
    <property type="match status" value="1"/>
</dbReference>
<dbReference type="Pfam" id="PF14497">
    <property type="entry name" value="GST_C_3"/>
    <property type="match status" value="1"/>
</dbReference>
<evidence type="ECO:0000313" key="7">
    <source>
        <dbReference type="EMBL" id="OQV13553.1"/>
    </source>
</evidence>
<evidence type="ECO:0000256" key="1">
    <source>
        <dbReference type="ARBA" id="ARBA00012452"/>
    </source>
</evidence>
<dbReference type="InterPro" id="IPR050213">
    <property type="entry name" value="GST_superfamily"/>
</dbReference>
<dbReference type="InterPro" id="IPR040079">
    <property type="entry name" value="Glutathione_S-Trfase"/>
</dbReference>
<reference evidence="8" key="1">
    <citation type="submission" date="2017-01" db="EMBL/GenBank/DDBJ databases">
        <title>Comparative genomics of anhydrobiosis in the tardigrade Hypsibius dujardini.</title>
        <authorList>
            <person name="Yoshida Y."/>
            <person name="Koutsovoulos G."/>
            <person name="Laetsch D."/>
            <person name="Stevens L."/>
            <person name="Kumar S."/>
            <person name="Horikawa D."/>
            <person name="Ishino K."/>
            <person name="Komine S."/>
            <person name="Tomita M."/>
            <person name="Blaxter M."/>
            <person name="Arakawa K."/>
        </authorList>
    </citation>
    <scope>NUCLEOTIDE SEQUENCE [LARGE SCALE GENOMIC DNA]</scope>
    <source>
        <strain evidence="8">Z151</strain>
    </source>
</reference>
<dbReference type="InterPro" id="IPR036249">
    <property type="entry name" value="Thioredoxin-like_sf"/>
</dbReference>
<dbReference type="Proteomes" id="UP000192578">
    <property type="component" value="Unassembled WGS sequence"/>
</dbReference>
<evidence type="ECO:0000313" key="8">
    <source>
        <dbReference type="Proteomes" id="UP000192578"/>
    </source>
</evidence>
<dbReference type="GO" id="GO:0006749">
    <property type="term" value="P:glutathione metabolic process"/>
    <property type="evidence" value="ECO:0007669"/>
    <property type="project" value="TreeGrafter"/>
</dbReference>
<keyword evidence="2" id="KW-0808">Transferase</keyword>
<dbReference type="GO" id="GO:0004364">
    <property type="term" value="F:glutathione transferase activity"/>
    <property type="evidence" value="ECO:0007669"/>
    <property type="project" value="UniProtKB-EC"/>
</dbReference>
<dbReference type="PANTHER" id="PTHR11571">
    <property type="entry name" value="GLUTATHIONE S-TRANSFERASE"/>
    <property type="match status" value="1"/>
</dbReference>
<accession>A0A1W0WEK0</accession>
<dbReference type="InterPro" id="IPR010987">
    <property type="entry name" value="Glutathione-S-Trfase_C-like"/>
</dbReference>
<dbReference type="OrthoDB" id="414243at2759"/>
<dbReference type="PROSITE" id="PS50405">
    <property type="entry name" value="GST_CTER"/>
    <property type="match status" value="1"/>
</dbReference>
<dbReference type="InterPro" id="IPR036282">
    <property type="entry name" value="Glutathione-S-Trfase_C_sf"/>
</dbReference>
<dbReference type="PANTHER" id="PTHR11571:SF224">
    <property type="entry name" value="HEMATOPOIETIC PROSTAGLANDIN D SYNTHASE"/>
    <property type="match status" value="1"/>
</dbReference>
<comment type="caution">
    <text evidence="7">The sequence shown here is derived from an EMBL/GenBank/DDBJ whole genome shotgun (WGS) entry which is preliminary data.</text>
</comment>
<feature type="domain" description="GST C-terminal" evidence="6">
    <location>
        <begin position="71"/>
        <end position="195"/>
    </location>
</feature>
<name>A0A1W0WEK0_HYPEX</name>
<dbReference type="Gene3D" id="3.40.30.10">
    <property type="entry name" value="Glutaredoxin"/>
    <property type="match status" value="1"/>
</dbReference>
<dbReference type="EMBL" id="MTYJ01000121">
    <property type="protein sequence ID" value="OQV13553.1"/>
    <property type="molecule type" value="Genomic_DNA"/>
</dbReference>
<gene>
    <name evidence="7" type="ORF">BV898_12190</name>
</gene>
<evidence type="ECO:0000259" key="5">
    <source>
        <dbReference type="PROSITE" id="PS50404"/>
    </source>
</evidence>
<evidence type="ECO:0000259" key="6">
    <source>
        <dbReference type="PROSITE" id="PS50405"/>
    </source>
</evidence>
<dbReference type="EC" id="2.5.1.18" evidence="1"/>
<protein>
    <recommendedName>
        <fullName evidence="1">glutathione transferase</fullName>
        <ecNumber evidence="1">2.5.1.18</ecNumber>
    </recommendedName>
</protein>
<dbReference type="InterPro" id="IPR004045">
    <property type="entry name" value="Glutathione_S-Trfase_N"/>
</dbReference>
<evidence type="ECO:0000256" key="3">
    <source>
        <dbReference type="ARBA" id="ARBA00038317"/>
    </source>
</evidence>
<sequence>MATENGVPFEDFRLKELPNYIAHQPTPEWDAFKGKTPFGTLPLLEVDGKYLGETQAIARYVAKQVGLAGANDWDAAQADSIITYISAEFNPVAFQMIRELDLEKKKLHGEKAAAQAKKVAATLVRILEKNNENNGKGFLVGQTPTVADFLTVTFSSVTGLLQLGTLDEFKALGAHRDLISGLPGVKEFIQTHATA</sequence>
<keyword evidence="8" id="KW-1185">Reference proteome</keyword>
<organism evidence="7 8">
    <name type="scientific">Hypsibius exemplaris</name>
    <name type="common">Freshwater tardigrade</name>
    <dbReference type="NCBI Taxonomy" id="2072580"/>
    <lineage>
        <taxon>Eukaryota</taxon>
        <taxon>Metazoa</taxon>
        <taxon>Ecdysozoa</taxon>
        <taxon>Tardigrada</taxon>
        <taxon>Eutardigrada</taxon>
        <taxon>Parachela</taxon>
        <taxon>Hypsibioidea</taxon>
        <taxon>Hypsibiidae</taxon>
        <taxon>Hypsibius</taxon>
    </lineage>
</organism>
<evidence type="ECO:0000256" key="4">
    <source>
        <dbReference type="ARBA" id="ARBA00047960"/>
    </source>
</evidence>
<feature type="domain" description="GST N-terminal" evidence="5">
    <location>
        <begin position="1"/>
        <end position="69"/>
    </location>
</feature>